<keyword evidence="4" id="KW-0378">Hydrolase</keyword>
<evidence type="ECO:0000313" key="4">
    <source>
        <dbReference type="EMBL" id="QNE90342.1"/>
    </source>
</evidence>
<dbReference type="KEGG" id="cik:H0194_05050"/>
<dbReference type="Proteomes" id="UP000515743">
    <property type="component" value="Chromosome"/>
</dbReference>
<organism evidence="4 5">
    <name type="scientific">Corynebacterium incognita</name>
    <dbReference type="NCBI Taxonomy" id="2754725"/>
    <lineage>
        <taxon>Bacteria</taxon>
        <taxon>Bacillati</taxon>
        <taxon>Actinomycetota</taxon>
        <taxon>Actinomycetes</taxon>
        <taxon>Mycobacteriales</taxon>
        <taxon>Corynebacteriaceae</taxon>
        <taxon>Corynebacterium</taxon>
    </lineage>
</organism>
<dbReference type="AlphaFoldDB" id="A0A7G7CRX6"/>
<dbReference type="EMBL" id="CP059404">
    <property type="protein sequence ID" value="QNE90342.1"/>
    <property type="molecule type" value="Genomic_DNA"/>
</dbReference>
<dbReference type="Pfam" id="PF15420">
    <property type="entry name" value="Abhydrolase_9_N"/>
    <property type="match status" value="1"/>
</dbReference>
<evidence type="ECO:0000313" key="5">
    <source>
        <dbReference type="Proteomes" id="UP000515743"/>
    </source>
</evidence>
<gene>
    <name evidence="4" type="ORF">H0194_05050</name>
</gene>
<feature type="transmembrane region" description="Helical" evidence="1">
    <location>
        <begin position="158"/>
        <end position="178"/>
    </location>
</feature>
<keyword evidence="1" id="KW-1133">Transmembrane helix</keyword>
<dbReference type="SUPFAM" id="SSF53474">
    <property type="entry name" value="alpha/beta-Hydrolases"/>
    <property type="match status" value="1"/>
</dbReference>
<name>A0A7G7CRX6_9CORY</name>
<evidence type="ECO:0000259" key="2">
    <source>
        <dbReference type="Pfam" id="PF10081"/>
    </source>
</evidence>
<dbReference type="GO" id="GO:0016787">
    <property type="term" value="F:hydrolase activity"/>
    <property type="evidence" value="ECO:0007669"/>
    <property type="project" value="UniProtKB-KW"/>
</dbReference>
<feature type="transmembrane region" description="Helical" evidence="1">
    <location>
        <begin position="190"/>
        <end position="212"/>
    </location>
</feature>
<accession>A0A7G7CRX6</accession>
<dbReference type="InterPro" id="IPR027787">
    <property type="entry name" value="Alpha/beta-hydrolase_catalytic"/>
</dbReference>
<dbReference type="InterPro" id="IPR029058">
    <property type="entry name" value="AB_hydrolase_fold"/>
</dbReference>
<keyword evidence="1" id="KW-0812">Transmembrane</keyword>
<sequence length="610" mass="67333">MGSLPSLLRRGTLQAASAVLRGAIVGVEIFADLTPGVRMASRRRLPRNMSAGLLGAELATWAAVSPSLLPRPWWVTAANVAVGQSFGHLAAATSAYALKRGLRVASLRPQDRVTTPIKRGLHWAIAGMSAAQGVAALFRQQNQAELVGTENNRGPAQALGGLAAGTLGYGALLLLGEATQQSVDQLSKRLNVWLPALAAWPIAAAGVGILAWEFADHVMIRRFLHRASINAAAVNRSVFPGSQMPWEPERSGSPWSYESWTAVGSQGRAMLTKGPRARDIAAVMEYEETHEPIRIFIGLVPGRSPREAARRAMSELERTGAFHRNTLVMQVSSGSGWINNYGISAYEFLTAGDCATVAVQYSYLPSAFSYVMEKDIPIQATRELLRAIRIRLDSMPEENRPKFYLAGESLGAYGILDMFEDIEELYDVCDGAVFTGPPRFTTLVRTLALQRPRGSLERLPLVDAGRHTRFVINPAHLRHDAFGRSYQQPWQSPRVVIAQHASDPIVHWEPQLAWRRPDWMREPGGGGIKAPATMYSDTFAGVRWIPFISFWQIGLDQINSLNVPGGHGHNYYAEMFWYWEAVLGDQARAPLTHRYAGRMKKFVDADQFWR</sequence>
<keyword evidence="1" id="KW-0472">Membrane</keyword>
<proteinExistence type="predicted"/>
<keyword evidence="5" id="KW-1185">Reference proteome</keyword>
<dbReference type="InterPro" id="IPR027788">
    <property type="entry name" value="Alpha/beta-hydrolase_N_dom"/>
</dbReference>
<dbReference type="RefSeq" id="WP_185176715.1">
    <property type="nucleotide sequence ID" value="NZ_CP059404.1"/>
</dbReference>
<evidence type="ECO:0000256" key="1">
    <source>
        <dbReference type="SAM" id="Phobius"/>
    </source>
</evidence>
<feature type="domain" description="Alpha/beta-hydrolase N-terminal" evidence="3">
    <location>
        <begin position="65"/>
        <end position="275"/>
    </location>
</feature>
<protein>
    <submittedName>
        <fullName evidence="4">Alpha/beta-hydrolase family protein</fullName>
    </submittedName>
</protein>
<dbReference type="Pfam" id="PF10081">
    <property type="entry name" value="Abhydrolase_9"/>
    <property type="match status" value="1"/>
</dbReference>
<evidence type="ECO:0000259" key="3">
    <source>
        <dbReference type="Pfam" id="PF15420"/>
    </source>
</evidence>
<reference evidence="4 5" key="1">
    <citation type="submission" date="2020-07" db="EMBL/GenBank/DDBJ databases">
        <title>Complete genome and description of Corynebacterium incognita strain Marseille-Q3630 sp. nov.</title>
        <authorList>
            <person name="Boxberger M."/>
        </authorList>
    </citation>
    <scope>NUCLEOTIDE SEQUENCE [LARGE SCALE GENOMIC DNA]</scope>
    <source>
        <strain evidence="4 5">Marseille-Q3630</strain>
    </source>
</reference>
<feature type="domain" description="Alpha/beta-hydrolase catalytic" evidence="2">
    <location>
        <begin position="293"/>
        <end position="586"/>
    </location>
</feature>